<dbReference type="SUPFAM" id="SSF53098">
    <property type="entry name" value="Ribonuclease H-like"/>
    <property type="match status" value="1"/>
</dbReference>
<keyword evidence="8" id="KW-1185">Reference proteome</keyword>
<comment type="caution">
    <text evidence="7">The sequence shown here is derived from an EMBL/GenBank/DDBJ whole genome shotgun (WGS) entry which is preliminary data.</text>
</comment>
<dbReference type="GO" id="GO:0004519">
    <property type="term" value="F:endonuclease activity"/>
    <property type="evidence" value="ECO:0007669"/>
    <property type="project" value="UniProtKB-KW"/>
</dbReference>
<evidence type="ECO:0000256" key="5">
    <source>
        <dbReference type="SAM" id="Coils"/>
    </source>
</evidence>
<dbReference type="InterPro" id="IPR036397">
    <property type="entry name" value="RNaseH_sf"/>
</dbReference>
<dbReference type="SMART" id="SM00298">
    <property type="entry name" value="CHROMO"/>
    <property type="match status" value="1"/>
</dbReference>
<evidence type="ECO:0000256" key="1">
    <source>
        <dbReference type="ARBA" id="ARBA00022679"/>
    </source>
</evidence>
<dbReference type="AlphaFoldDB" id="A0AAE1T4Y2"/>
<dbReference type="Gene3D" id="3.30.420.10">
    <property type="entry name" value="Ribonuclease H-like superfamily/Ribonuclease H"/>
    <property type="match status" value="1"/>
</dbReference>
<dbReference type="Gene3D" id="2.40.50.40">
    <property type="match status" value="1"/>
</dbReference>
<dbReference type="InterPro" id="IPR043128">
    <property type="entry name" value="Rev_trsase/Diguanyl_cyclase"/>
</dbReference>
<reference evidence="7" key="2">
    <citation type="journal article" date="2024" name="Plant">
        <title>Genomic evolution and insights into agronomic trait innovations of Sesamum species.</title>
        <authorList>
            <person name="Miao H."/>
            <person name="Wang L."/>
            <person name="Qu L."/>
            <person name="Liu H."/>
            <person name="Sun Y."/>
            <person name="Le M."/>
            <person name="Wang Q."/>
            <person name="Wei S."/>
            <person name="Zheng Y."/>
            <person name="Lin W."/>
            <person name="Duan Y."/>
            <person name="Cao H."/>
            <person name="Xiong S."/>
            <person name="Wang X."/>
            <person name="Wei L."/>
            <person name="Li C."/>
            <person name="Ma Q."/>
            <person name="Ju M."/>
            <person name="Zhao R."/>
            <person name="Li G."/>
            <person name="Mu C."/>
            <person name="Tian Q."/>
            <person name="Mei H."/>
            <person name="Zhang T."/>
            <person name="Gao T."/>
            <person name="Zhang H."/>
        </authorList>
    </citation>
    <scope>NUCLEOTIDE SEQUENCE</scope>
    <source>
        <strain evidence="7">K16</strain>
    </source>
</reference>
<dbReference type="GO" id="GO:0015074">
    <property type="term" value="P:DNA integration"/>
    <property type="evidence" value="ECO:0007669"/>
    <property type="project" value="InterPro"/>
</dbReference>
<dbReference type="InterPro" id="IPR050951">
    <property type="entry name" value="Retrovirus_Pol_polyprotein"/>
</dbReference>
<keyword evidence="7" id="KW-0695">RNA-directed DNA polymerase</keyword>
<dbReference type="Gene3D" id="3.30.70.270">
    <property type="match status" value="1"/>
</dbReference>
<dbReference type="GO" id="GO:0003964">
    <property type="term" value="F:RNA-directed DNA polymerase activity"/>
    <property type="evidence" value="ECO:0007669"/>
    <property type="project" value="UniProtKB-KW"/>
</dbReference>
<keyword evidence="1" id="KW-0808">Transferase</keyword>
<dbReference type="GO" id="GO:0003676">
    <property type="term" value="F:nucleic acid binding"/>
    <property type="evidence" value="ECO:0007669"/>
    <property type="project" value="InterPro"/>
</dbReference>
<name>A0AAE1T4Y2_9LAMI</name>
<dbReference type="Proteomes" id="UP001289374">
    <property type="component" value="Unassembled WGS sequence"/>
</dbReference>
<dbReference type="InterPro" id="IPR001584">
    <property type="entry name" value="Integrase_cat-core"/>
</dbReference>
<dbReference type="PROSITE" id="PS50994">
    <property type="entry name" value="INTEGRASE"/>
    <property type="match status" value="1"/>
</dbReference>
<feature type="coiled-coil region" evidence="5">
    <location>
        <begin position="465"/>
        <end position="492"/>
    </location>
</feature>
<evidence type="ECO:0000259" key="6">
    <source>
        <dbReference type="PROSITE" id="PS50994"/>
    </source>
</evidence>
<evidence type="ECO:0000256" key="4">
    <source>
        <dbReference type="ARBA" id="ARBA00022759"/>
    </source>
</evidence>
<proteinExistence type="predicted"/>
<dbReference type="CDD" id="cd00303">
    <property type="entry name" value="retropepsin_like"/>
    <property type="match status" value="1"/>
</dbReference>
<protein>
    <submittedName>
        <fullName evidence="7">RNA-directed DNA polymerase</fullName>
    </submittedName>
</protein>
<sequence length="702" mass="79209">MMYVRVQINSKAEMAMLDKGATHNFMVDREIQNFGLTLAQHSSRIKVVNSEAKPIQGVACVELKVSAWTGKCNLMVVPLDDFDVILGMDFLRLANAMVKAGLRHGEQTYLAALIEIKPDVVQDVPDEVAELLQEFKDVFLLNCLRSCPHDLFDKLTKAKYYTKIDLRSGYWQVRVARGDEPKTTCVTRWFIKGYSKIVNPLKDLLRKDQNWEQTIACNDAISGSCPQNKLVGKSFWENSTLSGCTGQASTMTWPMLQAENWLRGLECLIRKYWLDSGLLYAKGGRVFVPTGTMRRRLLRETHDPQWAGHPGIDRMVTLLAHRYYWLRMEEDVESYVRTCLVCQLDKVERKKEAGLLQPLPIPEVPWQSISMDFISGFPKVNGMASVLFVVDRFSKYGIFIAAPHTCLAETATELFFKNVTKYFGVPKDIVSDRMPGLPKGNNQRCPHEISVQKMGGKCPAAYRFARSKQEQLDEAKHSLAKAQCRLKKYADMGRSKSVHRGLIPKYDGHFEDLLDTVREQTQCAPPMIRKEFEKSVLKILDHRTMGQSKKNRQTDYLVHCSGESEADATWEWDVTLWQFEEKLDEYWVVREGVTPSTRALGSFGWGDRRSIGLPSSSLRGQACCAQRRDGLADACAELDSMAPHSAAVCEGRHAAHSGRTGLVDVRAELNSVAQHPVAVRWSSTAVQGLAEGDYTQAVTDSF</sequence>
<evidence type="ECO:0000313" key="8">
    <source>
        <dbReference type="Proteomes" id="UP001289374"/>
    </source>
</evidence>
<evidence type="ECO:0000256" key="3">
    <source>
        <dbReference type="ARBA" id="ARBA00022722"/>
    </source>
</evidence>
<dbReference type="SUPFAM" id="SSF56672">
    <property type="entry name" value="DNA/RNA polymerases"/>
    <property type="match status" value="1"/>
</dbReference>
<dbReference type="InterPro" id="IPR041588">
    <property type="entry name" value="Integrase_H2C2"/>
</dbReference>
<accession>A0AAE1T4Y2</accession>
<dbReference type="InterPro" id="IPR012337">
    <property type="entry name" value="RNaseH-like_sf"/>
</dbReference>
<dbReference type="Pfam" id="PF13975">
    <property type="entry name" value="gag-asp_proteas"/>
    <property type="match status" value="1"/>
</dbReference>
<gene>
    <name evidence="7" type="ORF">Sango_2915500</name>
</gene>
<dbReference type="Gene3D" id="3.10.10.10">
    <property type="entry name" value="HIV Type 1 Reverse Transcriptase, subunit A, domain 1"/>
    <property type="match status" value="1"/>
</dbReference>
<dbReference type="SUPFAM" id="SSF50630">
    <property type="entry name" value="Acid proteases"/>
    <property type="match status" value="1"/>
</dbReference>
<keyword evidence="4" id="KW-0255">Endonuclease</keyword>
<dbReference type="InterPro" id="IPR043502">
    <property type="entry name" value="DNA/RNA_pol_sf"/>
</dbReference>
<dbReference type="PANTHER" id="PTHR37984">
    <property type="entry name" value="PROTEIN CBG26694"/>
    <property type="match status" value="1"/>
</dbReference>
<keyword evidence="4" id="KW-0378">Hydrolase</keyword>
<keyword evidence="5" id="KW-0175">Coiled coil</keyword>
<reference evidence="7" key="1">
    <citation type="submission" date="2020-06" db="EMBL/GenBank/DDBJ databases">
        <authorList>
            <person name="Li T."/>
            <person name="Hu X."/>
            <person name="Zhang T."/>
            <person name="Song X."/>
            <person name="Zhang H."/>
            <person name="Dai N."/>
            <person name="Sheng W."/>
            <person name="Hou X."/>
            <person name="Wei L."/>
        </authorList>
    </citation>
    <scope>NUCLEOTIDE SEQUENCE</scope>
    <source>
        <strain evidence="7">K16</strain>
        <tissue evidence="7">Leaf</tissue>
    </source>
</reference>
<dbReference type="InterPro" id="IPR021109">
    <property type="entry name" value="Peptidase_aspartic_dom_sf"/>
</dbReference>
<dbReference type="InterPro" id="IPR016197">
    <property type="entry name" value="Chromo-like_dom_sf"/>
</dbReference>
<dbReference type="PANTHER" id="PTHR37984:SF5">
    <property type="entry name" value="PROTEIN NYNRIN-LIKE"/>
    <property type="match status" value="1"/>
</dbReference>
<dbReference type="Pfam" id="PF17921">
    <property type="entry name" value="Integrase_H2C2"/>
    <property type="match status" value="1"/>
</dbReference>
<dbReference type="Gene3D" id="2.40.70.10">
    <property type="entry name" value="Acid Proteases"/>
    <property type="match status" value="1"/>
</dbReference>
<keyword evidence="2" id="KW-0548">Nucleotidyltransferase</keyword>
<keyword evidence="3" id="KW-0540">Nuclease</keyword>
<dbReference type="Gene3D" id="1.10.340.70">
    <property type="match status" value="1"/>
</dbReference>
<dbReference type="InterPro" id="IPR000953">
    <property type="entry name" value="Chromo/chromo_shadow_dom"/>
</dbReference>
<dbReference type="FunFam" id="1.10.340.70:FF:000001">
    <property type="entry name" value="Retrovirus-related Pol polyprotein from transposon gypsy-like Protein"/>
    <property type="match status" value="1"/>
</dbReference>
<dbReference type="EMBL" id="JACGWL010000777">
    <property type="protein sequence ID" value="KAK4382004.1"/>
    <property type="molecule type" value="Genomic_DNA"/>
</dbReference>
<feature type="domain" description="Integrase catalytic" evidence="6">
    <location>
        <begin position="361"/>
        <end position="444"/>
    </location>
</feature>
<organism evidence="7 8">
    <name type="scientific">Sesamum angolense</name>
    <dbReference type="NCBI Taxonomy" id="2727404"/>
    <lineage>
        <taxon>Eukaryota</taxon>
        <taxon>Viridiplantae</taxon>
        <taxon>Streptophyta</taxon>
        <taxon>Embryophyta</taxon>
        <taxon>Tracheophyta</taxon>
        <taxon>Spermatophyta</taxon>
        <taxon>Magnoliopsida</taxon>
        <taxon>eudicotyledons</taxon>
        <taxon>Gunneridae</taxon>
        <taxon>Pentapetalae</taxon>
        <taxon>asterids</taxon>
        <taxon>lamiids</taxon>
        <taxon>Lamiales</taxon>
        <taxon>Pedaliaceae</taxon>
        <taxon>Sesamum</taxon>
    </lineage>
</organism>
<dbReference type="SUPFAM" id="SSF54160">
    <property type="entry name" value="Chromo domain-like"/>
    <property type="match status" value="1"/>
</dbReference>
<evidence type="ECO:0000256" key="2">
    <source>
        <dbReference type="ARBA" id="ARBA00022695"/>
    </source>
</evidence>
<evidence type="ECO:0000313" key="7">
    <source>
        <dbReference type="EMBL" id="KAK4382004.1"/>
    </source>
</evidence>